<comment type="caution">
    <text evidence="1">The sequence shown here is derived from an EMBL/GenBank/DDBJ whole genome shotgun (WGS) entry which is preliminary data.</text>
</comment>
<name>A0A6P1ZBU4_9BACT</name>
<organism evidence="1 2">
    <name type="scientific">Oceanidesulfovibrio marinus</name>
    <dbReference type="NCBI Taxonomy" id="370038"/>
    <lineage>
        <taxon>Bacteria</taxon>
        <taxon>Pseudomonadati</taxon>
        <taxon>Thermodesulfobacteriota</taxon>
        <taxon>Desulfovibrionia</taxon>
        <taxon>Desulfovibrionales</taxon>
        <taxon>Desulfovibrionaceae</taxon>
        <taxon>Oceanidesulfovibrio</taxon>
    </lineage>
</organism>
<dbReference type="Proteomes" id="UP000434052">
    <property type="component" value="Unassembled WGS sequence"/>
</dbReference>
<proteinExistence type="predicted"/>
<gene>
    <name evidence="1" type="ORF">DQK91_21935</name>
</gene>
<evidence type="ECO:0000313" key="1">
    <source>
        <dbReference type="EMBL" id="TVM29596.1"/>
    </source>
</evidence>
<protein>
    <submittedName>
        <fullName evidence="1">Uncharacterized protein</fullName>
    </submittedName>
</protein>
<dbReference type="EMBL" id="QMIF01000051">
    <property type="protein sequence ID" value="TVM29596.1"/>
    <property type="molecule type" value="Genomic_DNA"/>
</dbReference>
<accession>A0A6P1ZBU4</accession>
<dbReference type="AlphaFoldDB" id="A0A6P1ZBU4"/>
<sequence>MTARYGWSYAPESGSALAVLAATWLGRHEATAETCAQPQLPGIQAYIMMARTESPRNDGFHATI</sequence>
<evidence type="ECO:0000313" key="2">
    <source>
        <dbReference type="Proteomes" id="UP000434052"/>
    </source>
</evidence>
<reference evidence="1 2" key="1">
    <citation type="submission" date="2018-06" db="EMBL/GenBank/DDBJ databases">
        <title>Complete genome of Desulfovibrio marinus P48SEP.</title>
        <authorList>
            <person name="Crispim J.S."/>
            <person name="Vidigal P.M.P."/>
            <person name="Silva L.C.F."/>
            <person name="Araujo L.C."/>
            <person name="Laguardia C.N."/>
            <person name="Dias R.S."/>
            <person name="Sousa M.P."/>
            <person name="Paula S.O."/>
            <person name="Silva C."/>
        </authorList>
    </citation>
    <scope>NUCLEOTIDE SEQUENCE [LARGE SCALE GENOMIC DNA]</scope>
    <source>
        <strain evidence="1 2">P48SEP</strain>
    </source>
</reference>